<dbReference type="HOGENOM" id="CLU_1840785_0_0_6"/>
<comment type="caution">
    <text evidence="1">The sequence shown here is derived from an EMBL/GenBank/DDBJ whole genome shotgun (WGS) entry which is preliminary data.</text>
</comment>
<proteinExistence type="predicted"/>
<dbReference type="OrthoDB" id="6688097at2"/>
<evidence type="ECO:0000313" key="1">
    <source>
        <dbReference type="EMBL" id="ESK47500.1"/>
    </source>
</evidence>
<gene>
    <name evidence="1" type="ORF">P255_02982</name>
</gene>
<dbReference type="Proteomes" id="UP000018418">
    <property type="component" value="Unassembled WGS sequence"/>
</dbReference>
<keyword evidence="2" id="KW-1185">Reference proteome</keyword>
<evidence type="ECO:0000313" key="2">
    <source>
        <dbReference type="Proteomes" id="UP000018418"/>
    </source>
</evidence>
<dbReference type="PATRIC" id="fig|1341683.3.peg.2943"/>
<dbReference type="InterPro" id="IPR056912">
    <property type="entry name" value="Phage_JBD30_tail_term-like"/>
</dbReference>
<protein>
    <submittedName>
        <fullName evidence="1">Uncharacterized protein</fullName>
    </submittedName>
</protein>
<dbReference type="AlphaFoldDB" id="V2UFR2"/>
<dbReference type="RefSeq" id="WP_004904469.1">
    <property type="nucleotide sequence ID" value="NZ_BBTI01000016.1"/>
</dbReference>
<dbReference type="EMBL" id="AYEU01000015">
    <property type="protein sequence ID" value="ESK47500.1"/>
    <property type="molecule type" value="Genomic_DNA"/>
</dbReference>
<organism evidence="1 2">
    <name type="scientific">Acinetobacter brisouii CIP 110357</name>
    <dbReference type="NCBI Taxonomy" id="1341683"/>
    <lineage>
        <taxon>Bacteria</taxon>
        <taxon>Pseudomonadati</taxon>
        <taxon>Pseudomonadota</taxon>
        <taxon>Gammaproteobacteria</taxon>
        <taxon>Moraxellales</taxon>
        <taxon>Moraxellaceae</taxon>
        <taxon>Acinetobacter</taxon>
    </lineage>
</organism>
<dbReference type="Pfam" id="PF23840">
    <property type="entry name" value="Phage_tail_terminator"/>
    <property type="match status" value="1"/>
</dbReference>
<accession>V2UFR2</accession>
<name>V2UFR2_9GAMM</name>
<reference evidence="1 2" key="1">
    <citation type="submission" date="2013-10" db="EMBL/GenBank/DDBJ databases">
        <title>The Genome Sequence of Acinetobacter brisouii CIP 110357.</title>
        <authorList>
            <consortium name="The Broad Institute Genomics Platform"/>
            <consortium name="The Broad Institute Genome Sequencing Center for Infectious Disease"/>
            <person name="Cerqueira G."/>
            <person name="Feldgarden M."/>
            <person name="Courvalin P."/>
            <person name="Grillot-Courvalin C."/>
            <person name="Clermont D."/>
            <person name="Rocha E."/>
            <person name="Yoon E.-J."/>
            <person name="Nemec A."/>
            <person name="Young S.K."/>
            <person name="Zeng Q."/>
            <person name="Gargeya S."/>
            <person name="Fitzgerald M."/>
            <person name="Abouelleil A."/>
            <person name="Alvarado L."/>
            <person name="Berlin A.M."/>
            <person name="Chapman S.B."/>
            <person name="Gainer-Dewar J."/>
            <person name="Goldberg J."/>
            <person name="Gnerre S."/>
            <person name="Griggs A."/>
            <person name="Gujja S."/>
            <person name="Hansen M."/>
            <person name="Howarth C."/>
            <person name="Imamovic A."/>
            <person name="Ireland A."/>
            <person name="Larimer J."/>
            <person name="McCowan C."/>
            <person name="Murphy C."/>
            <person name="Pearson M."/>
            <person name="Poon T.W."/>
            <person name="Priest M."/>
            <person name="Roberts A."/>
            <person name="Saif S."/>
            <person name="Shea T."/>
            <person name="Sykes S."/>
            <person name="Wortman J."/>
            <person name="Nusbaum C."/>
            <person name="Birren B."/>
        </authorList>
    </citation>
    <scope>NUCLEOTIDE SEQUENCE [LARGE SCALE GENOMIC DNA]</scope>
    <source>
        <strain evidence="1 2">CIP 110357</strain>
    </source>
</reference>
<sequence>MDDSNDFFAVRGEIAEKLKEITGILQIYTPANSAKVTEMSQITPSAHIYFMHLVPSSSAGNGDANMITQRYAVTIACRNAQSQLDNSTVLDQAGSLLCQVIRLLRGWQPDSAIRKLKFVDAQDADSVACSYLSAIFDAVIEI</sequence>